<dbReference type="AlphaFoldDB" id="A0A6G0WFA4"/>
<keyword evidence="2" id="KW-1185">Reference proteome</keyword>
<name>A0A6G0WFA4_9STRA</name>
<evidence type="ECO:0000313" key="2">
    <source>
        <dbReference type="Proteomes" id="UP000481153"/>
    </source>
</evidence>
<protein>
    <submittedName>
        <fullName evidence="1">Uncharacterized protein</fullName>
    </submittedName>
</protein>
<proteinExistence type="predicted"/>
<gene>
    <name evidence="1" type="ORF">Ae201684_015589</name>
</gene>
<dbReference type="Proteomes" id="UP000481153">
    <property type="component" value="Unassembled WGS sequence"/>
</dbReference>
<reference evidence="1 2" key="1">
    <citation type="submission" date="2019-07" db="EMBL/GenBank/DDBJ databases">
        <title>Genomics analysis of Aphanomyces spp. identifies a new class of oomycete effector associated with host adaptation.</title>
        <authorList>
            <person name="Gaulin E."/>
        </authorList>
    </citation>
    <scope>NUCLEOTIDE SEQUENCE [LARGE SCALE GENOMIC DNA]</scope>
    <source>
        <strain evidence="1 2">ATCC 201684</strain>
    </source>
</reference>
<evidence type="ECO:0000313" key="1">
    <source>
        <dbReference type="EMBL" id="KAF0726076.1"/>
    </source>
</evidence>
<accession>A0A6G0WFA4</accession>
<dbReference type="EMBL" id="VJMJ01000226">
    <property type="protein sequence ID" value="KAF0726076.1"/>
    <property type="molecule type" value="Genomic_DNA"/>
</dbReference>
<sequence length="295" mass="34669">MVKVRVKSRNKATARFSRFSLCYTGLFVLKLASTPLMAYLTEPLPWSIQERSLEEWDSFDAFKKGAYGYLKQRQKHIVSEHDISFDSSSITFIEHRTLVLPFESIPLSAQDSYFFRFPGALFYGHGMHSFVTDFLGQNETTRRTDLLFQCQHNYYFGVIWGESCVWVEPMLDQTYKVSVGGIVWESTTWCCCKFGFRCLLTLFILRVLWQRYCRYYFPLLRALQECGVDDKFSHYEVIVGDPTYLILSDPRVAVVMVVDIMMTPIYVAWSWLRVCQYYNLTAFALGCFYFTRFVR</sequence>
<dbReference type="VEuPathDB" id="FungiDB:AeMF1_021415"/>
<organism evidence="1 2">
    <name type="scientific">Aphanomyces euteiches</name>
    <dbReference type="NCBI Taxonomy" id="100861"/>
    <lineage>
        <taxon>Eukaryota</taxon>
        <taxon>Sar</taxon>
        <taxon>Stramenopiles</taxon>
        <taxon>Oomycota</taxon>
        <taxon>Saprolegniomycetes</taxon>
        <taxon>Saprolegniales</taxon>
        <taxon>Verrucalvaceae</taxon>
        <taxon>Aphanomyces</taxon>
    </lineage>
</organism>
<comment type="caution">
    <text evidence="1">The sequence shown here is derived from an EMBL/GenBank/DDBJ whole genome shotgun (WGS) entry which is preliminary data.</text>
</comment>